<evidence type="ECO:0000256" key="2">
    <source>
        <dbReference type="PIRSR" id="PIRSR602678-1"/>
    </source>
</evidence>
<dbReference type="SUPFAM" id="SSF102705">
    <property type="entry name" value="NIF3 (NGG1p interacting factor 3)-like"/>
    <property type="match status" value="1"/>
</dbReference>
<reference evidence="4" key="1">
    <citation type="journal article" date="2019" name="Int. J. Syst. Evol. Microbiol.">
        <title>The Global Catalogue of Microorganisms (GCM) 10K type strain sequencing project: providing services to taxonomists for standard genome sequencing and annotation.</title>
        <authorList>
            <consortium name="The Broad Institute Genomics Platform"/>
            <consortium name="The Broad Institute Genome Sequencing Center for Infectious Disease"/>
            <person name="Wu L."/>
            <person name="Ma J."/>
        </authorList>
    </citation>
    <scope>NUCLEOTIDE SEQUENCE [LARGE SCALE GENOMIC DNA]</scope>
    <source>
        <strain evidence="4">KCTC 42083</strain>
    </source>
</reference>
<dbReference type="AlphaFoldDB" id="A0A8H9IIP7"/>
<evidence type="ECO:0000313" key="4">
    <source>
        <dbReference type="Proteomes" id="UP000608923"/>
    </source>
</evidence>
<name>A0A8H9IIP7_9BURK</name>
<dbReference type="Pfam" id="PF01784">
    <property type="entry name" value="DUF34_NIF3"/>
    <property type="match status" value="1"/>
</dbReference>
<keyword evidence="4" id="KW-1185">Reference proteome</keyword>
<feature type="binding site" evidence="2">
    <location>
        <position position="137"/>
    </location>
    <ligand>
        <name>a divalent metal cation</name>
        <dbReference type="ChEBI" id="CHEBI:60240"/>
        <label>1</label>
    </ligand>
</feature>
<gene>
    <name evidence="3" type="ORF">GCM10010096_24810</name>
</gene>
<proteinExistence type="inferred from homology"/>
<keyword evidence="2" id="KW-0479">Metal-binding</keyword>
<feature type="binding site" evidence="2">
    <location>
        <position position="138"/>
    </location>
    <ligand>
        <name>a divalent metal cation</name>
        <dbReference type="ChEBI" id="CHEBI:60240"/>
        <label>1</label>
    </ligand>
</feature>
<sequence length="388" mass="42071">MRIRVCQRIQAMTGVDTEVADRKCLHTAGLRLWDSPGFEAGFLFGDKIMAYVADLLDALNVITGGRMVSCMDEVKCGQHPFVIWKSSGIYGKQVLEIPGLIHGDANKEIRKVAVCMTMTELSIELAGATGVDAIVAHHPIADAASCGGVTLKDYLDLYGVAALECHEAFHGLHPGIAYLHGHKVGKSDIAYGGIHGNVMFVGEPLEGVNTLGDMLDRLDGFMGLDLEDQVLQAERRIKGNEGIQETSTLTRGAIRLGERSSRVGRILHIFPHTGFSPDHLRQAVAENPGVDTVLASISRVYEGHALIECAREMGLNFLVGNSHVLEILENGLPLAYALSALLDGVEVVMFRDRVTSTPVHQVGGARLREYAQHFSTAHLMGKNVLSFQ</sequence>
<dbReference type="EMBL" id="BMZN01000003">
    <property type="protein sequence ID" value="GHC51731.1"/>
    <property type="molecule type" value="Genomic_DNA"/>
</dbReference>
<evidence type="ECO:0000256" key="1">
    <source>
        <dbReference type="ARBA" id="ARBA00006964"/>
    </source>
</evidence>
<evidence type="ECO:0008006" key="5">
    <source>
        <dbReference type="Google" id="ProtNLM"/>
    </source>
</evidence>
<dbReference type="Gene3D" id="3.40.1390.30">
    <property type="entry name" value="NIF3 (NGG1p interacting factor 3)-like"/>
    <property type="match status" value="1"/>
</dbReference>
<dbReference type="InterPro" id="IPR002678">
    <property type="entry name" value="DUF34/NIF3"/>
</dbReference>
<protein>
    <recommendedName>
        <fullName evidence="5">NGG1p interacting factor NIF3</fullName>
    </recommendedName>
</protein>
<evidence type="ECO:0000313" key="3">
    <source>
        <dbReference type="EMBL" id="GHC51731.1"/>
    </source>
</evidence>
<dbReference type="InterPro" id="IPR036069">
    <property type="entry name" value="DUF34/NIF3_sf"/>
</dbReference>
<accession>A0A8H9IIP7</accession>
<organism evidence="3 4">
    <name type="scientific">Alcaligenes pakistanensis</name>
    <dbReference type="NCBI Taxonomy" id="1482717"/>
    <lineage>
        <taxon>Bacteria</taxon>
        <taxon>Pseudomonadati</taxon>
        <taxon>Pseudomonadota</taxon>
        <taxon>Betaproteobacteria</taxon>
        <taxon>Burkholderiales</taxon>
        <taxon>Alcaligenaceae</taxon>
        <taxon>Alcaligenes</taxon>
    </lineage>
</organism>
<comment type="similarity">
    <text evidence="1">Belongs to the GTP cyclohydrolase I type 2/NIF3 family.</text>
</comment>
<dbReference type="Proteomes" id="UP000608923">
    <property type="component" value="Unassembled WGS sequence"/>
</dbReference>
<comment type="caution">
    <text evidence="3">The sequence shown here is derived from an EMBL/GenBank/DDBJ whole genome shotgun (WGS) entry which is preliminary data.</text>
</comment>